<sequence>MAEFIPVKYCKYKACGARLKNEWTAKRHAKSHHLRIAGCRYCGTLFTHGREDTIPRHERTCKRTLNVKKGVNPLLKTTRIGPYTLLEKIPESQRAAFLAEAELLGITIPSGFGKRIIWPPRLVQWGEVPRNASASSTSDDNSGDANDTADEEQELEQEDADAQPVAGPSRLPIPAVAEMTPPSNSKEQELEREDADTQPVAGPSRLSIPTVEEMTPLSNSKEQDLGREDPDTQPVAGPSRLPIPAVAETTPSLNSKTRRPKRKATQLDDDDDDYIPDRSLKLKSRKTRKRARLPTVEPSENDDELEEVSVSSWVEAYHEARGKDVPEDNFSESVSESDTNSDSCEESSNVGSSGSSSAFESETTEEEAEDDESESSDTPSTPTSTLSHSSFFDPETPADDEALYVAQEALEAAQEFTVGPEAWEMASWAEIDGMIWRDLGRCVDPDDFDFVTAEDGTSVLVLNFPARV</sequence>
<proteinExistence type="predicted"/>
<accession>A0ACD3AG87</accession>
<organism evidence="1 2">
    <name type="scientific">Pluteus cervinus</name>
    <dbReference type="NCBI Taxonomy" id="181527"/>
    <lineage>
        <taxon>Eukaryota</taxon>
        <taxon>Fungi</taxon>
        <taxon>Dikarya</taxon>
        <taxon>Basidiomycota</taxon>
        <taxon>Agaricomycotina</taxon>
        <taxon>Agaricomycetes</taxon>
        <taxon>Agaricomycetidae</taxon>
        <taxon>Agaricales</taxon>
        <taxon>Pluteineae</taxon>
        <taxon>Pluteaceae</taxon>
        <taxon>Pluteus</taxon>
    </lineage>
</organism>
<gene>
    <name evidence="1" type="ORF">BDN72DRAFT_881868</name>
</gene>
<dbReference type="EMBL" id="ML208501">
    <property type="protein sequence ID" value="TFK63862.1"/>
    <property type="molecule type" value="Genomic_DNA"/>
</dbReference>
<reference evidence="1 2" key="1">
    <citation type="journal article" date="2019" name="Nat. Ecol. Evol.">
        <title>Megaphylogeny resolves global patterns of mushroom evolution.</title>
        <authorList>
            <person name="Varga T."/>
            <person name="Krizsan K."/>
            <person name="Foldi C."/>
            <person name="Dima B."/>
            <person name="Sanchez-Garcia M."/>
            <person name="Sanchez-Ramirez S."/>
            <person name="Szollosi G.J."/>
            <person name="Szarkandi J.G."/>
            <person name="Papp V."/>
            <person name="Albert L."/>
            <person name="Andreopoulos W."/>
            <person name="Angelini C."/>
            <person name="Antonin V."/>
            <person name="Barry K.W."/>
            <person name="Bougher N.L."/>
            <person name="Buchanan P."/>
            <person name="Buyck B."/>
            <person name="Bense V."/>
            <person name="Catcheside P."/>
            <person name="Chovatia M."/>
            <person name="Cooper J."/>
            <person name="Damon W."/>
            <person name="Desjardin D."/>
            <person name="Finy P."/>
            <person name="Geml J."/>
            <person name="Haridas S."/>
            <person name="Hughes K."/>
            <person name="Justo A."/>
            <person name="Karasinski D."/>
            <person name="Kautmanova I."/>
            <person name="Kiss B."/>
            <person name="Kocsube S."/>
            <person name="Kotiranta H."/>
            <person name="LaButti K.M."/>
            <person name="Lechner B.E."/>
            <person name="Liimatainen K."/>
            <person name="Lipzen A."/>
            <person name="Lukacs Z."/>
            <person name="Mihaltcheva S."/>
            <person name="Morgado L.N."/>
            <person name="Niskanen T."/>
            <person name="Noordeloos M.E."/>
            <person name="Ohm R.A."/>
            <person name="Ortiz-Santana B."/>
            <person name="Ovrebo C."/>
            <person name="Racz N."/>
            <person name="Riley R."/>
            <person name="Savchenko A."/>
            <person name="Shiryaev A."/>
            <person name="Soop K."/>
            <person name="Spirin V."/>
            <person name="Szebenyi C."/>
            <person name="Tomsovsky M."/>
            <person name="Tulloss R.E."/>
            <person name="Uehling J."/>
            <person name="Grigoriev I.V."/>
            <person name="Vagvolgyi C."/>
            <person name="Papp T."/>
            <person name="Martin F.M."/>
            <person name="Miettinen O."/>
            <person name="Hibbett D.S."/>
            <person name="Nagy L.G."/>
        </authorList>
    </citation>
    <scope>NUCLEOTIDE SEQUENCE [LARGE SCALE GENOMIC DNA]</scope>
    <source>
        <strain evidence="1 2">NL-1719</strain>
    </source>
</reference>
<keyword evidence="2" id="KW-1185">Reference proteome</keyword>
<name>A0ACD3AG87_9AGAR</name>
<evidence type="ECO:0000313" key="1">
    <source>
        <dbReference type="EMBL" id="TFK63862.1"/>
    </source>
</evidence>
<protein>
    <submittedName>
        <fullName evidence="1">Uncharacterized protein</fullName>
    </submittedName>
</protein>
<dbReference type="Proteomes" id="UP000308600">
    <property type="component" value="Unassembled WGS sequence"/>
</dbReference>
<evidence type="ECO:0000313" key="2">
    <source>
        <dbReference type="Proteomes" id="UP000308600"/>
    </source>
</evidence>